<keyword evidence="3" id="KW-0732">Signal</keyword>
<proteinExistence type="inferred from homology"/>
<accession>A0A1H3FFE4</accession>
<name>A0A1H3FFE4_9RHOB</name>
<dbReference type="Pfam" id="PF01547">
    <property type="entry name" value="SBP_bac_1"/>
    <property type="match status" value="1"/>
</dbReference>
<dbReference type="InterPro" id="IPR006059">
    <property type="entry name" value="SBP"/>
</dbReference>
<protein>
    <submittedName>
        <fullName evidence="4">Extracellular solute-binding protein</fullName>
    </submittedName>
</protein>
<comment type="similarity">
    <text evidence="2">Belongs to the bacterial solute-binding protein 1 family.</text>
</comment>
<dbReference type="AlphaFoldDB" id="A0A1H3FFE4"/>
<dbReference type="STRING" id="564137.SAMN04488238_1385"/>
<dbReference type="EMBL" id="FNOM01000038">
    <property type="protein sequence ID" value="SDX89711.1"/>
    <property type="molecule type" value="Genomic_DNA"/>
</dbReference>
<evidence type="ECO:0000256" key="3">
    <source>
        <dbReference type="SAM" id="SignalP"/>
    </source>
</evidence>
<evidence type="ECO:0000256" key="2">
    <source>
        <dbReference type="ARBA" id="ARBA00008520"/>
    </source>
</evidence>
<dbReference type="RefSeq" id="WP_176847357.1">
    <property type="nucleotide sequence ID" value="NZ_CP061498.1"/>
</dbReference>
<dbReference type="SUPFAM" id="SSF53850">
    <property type="entry name" value="Periplasmic binding protein-like II"/>
    <property type="match status" value="1"/>
</dbReference>
<reference evidence="4 5" key="1">
    <citation type="submission" date="2016-10" db="EMBL/GenBank/DDBJ databases">
        <authorList>
            <person name="de Groot N.N."/>
        </authorList>
    </citation>
    <scope>NUCLEOTIDE SEQUENCE [LARGE SCALE GENOMIC DNA]</scope>
    <source>
        <strain evidence="4 5">CGMCC 1.8894</strain>
    </source>
</reference>
<dbReference type="PANTHER" id="PTHR43649">
    <property type="entry name" value="ARABINOSE-BINDING PROTEIN-RELATED"/>
    <property type="match status" value="1"/>
</dbReference>
<organism evidence="4 5">
    <name type="scientific">Roseicitreum antarcticum</name>
    <dbReference type="NCBI Taxonomy" id="564137"/>
    <lineage>
        <taxon>Bacteria</taxon>
        <taxon>Pseudomonadati</taxon>
        <taxon>Pseudomonadota</taxon>
        <taxon>Alphaproteobacteria</taxon>
        <taxon>Rhodobacterales</taxon>
        <taxon>Paracoccaceae</taxon>
        <taxon>Roseicitreum</taxon>
    </lineage>
</organism>
<comment type="subcellular location">
    <subcellularLocation>
        <location evidence="1">Periplasm</location>
    </subcellularLocation>
</comment>
<dbReference type="Gene3D" id="3.40.190.10">
    <property type="entry name" value="Periplasmic binding protein-like II"/>
    <property type="match status" value="1"/>
</dbReference>
<dbReference type="Proteomes" id="UP000198539">
    <property type="component" value="Unassembled WGS sequence"/>
</dbReference>
<sequence length="426" mass="45896">MKQFRKTTFAGSAQALACATFLSGTAVLGAATGAVAQGTTEITIWFGRENFIPADAFDTFHAENPGIEVTTDVIPLEQAVADTLRAARADRAPDIVQVPADGLAPLVAQNAVRDISGLLDEWRSEDAASLDDISTVGLDMASLDGTPYGLTLYAGPFWYTYRKDWLEAAGLDVPQTWDDVLDVARAIKDEGHIGYAVIGSRAHDPVWFLSTFMAMGGQFEGGVPQIESDAGRYLLGFYQTLVAEGLTSQDVLAWDSGAMRSSFIGGNAAQAMLGDNIYPTLNETLTWGEEWDGARPPARPGAEDAARTMTLGWPFLVTTGAAEDDAIRKVLQYLARPENVGEVSARYQPGTVLSVFESEEYNTVKPWASQFAPEFANLTPLPTHPRQSQIYQILLDAMQAALQNPEQDAAEIAATHQAAIDQLVAD</sequence>
<evidence type="ECO:0000256" key="1">
    <source>
        <dbReference type="ARBA" id="ARBA00004418"/>
    </source>
</evidence>
<gene>
    <name evidence="4" type="ORF">SAMN04488238_1385</name>
</gene>
<feature type="signal peptide" evidence="3">
    <location>
        <begin position="1"/>
        <end position="30"/>
    </location>
</feature>
<dbReference type="InterPro" id="IPR050490">
    <property type="entry name" value="Bact_solute-bd_prot1"/>
</dbReference>
<evidence type="ECO:0000313" key="5">
    <source>
        <dbReference type="Proteomes" id="UP000198539"/>
    </source>
</evidence>
<evidence type="ECO:0000313" key="4">
    <source>
        <dbReference type="EMBL" id="SDX89711.1"/>
    </source>
</evidence>
<feature type="chain" id="PRO_5011615907" evidence="3">
    <location>
        <begin position="31"/>
        <end position="426"/>
    </location>
</feature>
<dbReference type="GO" id="GO:0042597">
    <property type="term" value="C:periplasmic space"/>
    <property type="evidence" value="ECO:0007669"/>
    <property type="project" value="UniProtKB-SubCell"/>
</dbReference>
<keyword evidence="5" id="KW-1185">Reference proteome</keyword>
<dbReference type="PANTHER" id="PTHR43649:SF12">
    <property type="entry name" value="DIACETYLCHITOBIOSE BINDING PROTEIN DASA"/>
    <property type="match status" value="1"/>
</dbReference>